<comment type="caution">
    <text evidence="4">The sequence shown here is derived from an EMBL/GenBank/DDBJ whole genome shotgun (WGS) entry which is preliminary data.</text>
</comment>
<keyword evidence="1" id="KW-0862">Zinc</keyword>
<dbReference type="Pfam" id="PF02093">
    <property type="entry name" value="Gag_p30"/>
    <property type="match status" value="1"/>
</dbReference>
<sequence>MASAPPLGLQLLQTGVQSLPSGLPPPLEPTPVPQPFWKDAQPPVPQALLLDPSSPELELASFFSPTPQAPRNPQEAGYTPPARRTRRQIKKINEIENENEGEKNNLFPLREVPTGPGIIGYVNIPINTGNVRAFKKEMGKLMDDPLGVSERLDEFLGTSIYSYKDLTATLRSLFNTEEREMIRQAGIREWECRNPQSTPGDQKWPSQEPRWNAQTEEGRRNKIDMRNIKIQGIREVVPRGRNLSKVFGECQGKDETPTEWLERLRKSLQVYSGTDPDSPVGEVLLKTQFVAKSWEDIRRKLEKIECWQEKSLQELLREAQKVYMRRDEEKQKIQAKVLVAAAREAQKQDRPYDLGKTMKRAPQKKPAPLPRRTPNNQGESPECFYCKKKGHLKRDCKKRVKDERMFQED</sequence>
<feature type="compositionally biased region" description="Pro residues" evidence="2">
    <location>
        <begin position="22"/>
        <end position="34"/>
    </location>
</feature>
<dbReference type="AlphaFoldDB" id="A0A3M0L3H5"/>
<organism evidence="4 5">
    <name type="scientific">Hirundo rustica rustica</name>
    <dbReference type="NCBI Taxonomy" id="333673"/>
    <lineage>
        <taxon>Eukaryota</taxon>
        <taxon>Metazoa</taxon>
        <taxon>Chordata</taxon>
        <taxon>Craniata</taxon>
        <taxon>Vertebrata</taxon>
        <taxon>Euteleostomi</taxon>
        <taxon>Archelosauria</taxon>
        <taxon>Archosauria</taxon>
        <taxon>Dinosauria</taxon>
        <taxon>Saurischia</taxon>
        <taxon>Theropoda</taxon>
        <taxon>Coelurosauria</taxon>
        <taxon>Aves</taxon>
        <taxon>Neognathae</taxon>
        <taxon>Neoaves</taxon>
        <taxon>Telluraves</taxon>
        <taxon>Australaves</taxon>
        <taxon>Passeriformes</taxon>
        <taxon>Sylvioidea</taxon>
        <taxon>Hirundinidae</taxon>
        <taxon>Hirundo</taxon>
    </lineage>
</organism>
<dbReference type="Pfam" id="PF00098">
    <property type="entry name" value="zf-CCHC"/>
    <property type="match status" value="1"/>
</dbReference>
<evidence type="ECO:0000313" key="5">
    <source>
        <dbReference type="Proteomes" id="UP000269221"/>
    </source>
</evidence>
<evidence type="ECO:0000256" key="1">
    <source>
        <dbReference type="PROSITE-ProRule" id="PRU00047"/>
    </source>
</evidence>
<name>A0A3M0L3H5_HIRRU</name>
<dbReference type="GO" id="GO:0008270">
    <property type="term" value="F:zinc ion binding"/>
    <property type="evidence" value="ECO:0007669"/>
    <property type="project" value="UniProtKB-KW"/>
</dbReference>
<feature type="region of interest" description="Disordered" evidence="2">
    <location>
        <begin position="60"/>
        <end position="84"/>
    </location>
</feature>
<evidence type="ECO:0000256" key="2">
    <source>
        <dbReference type="SAM" id="MobiDB-lite"/>
    </source>
</evidence>
<proteinExistence type="predicted"/>
<dbReference type="Gene3D" id="4.10.60.10">
    <property type="entry name" value="Zinc finger, CCHC-type"/>
    <property type="match status" value="1"/>
</dbReference>
<dbReference type="OrthoDB" id="9049599at2759"/>
<dbReference type="SUPFAM" id="SSF47943">
    <property type="entry name" value="Retrovirus capsid protein, N-terminal core domain"/>
    <property type="match status" value="1"/>
</dbReference>
<feature type="region of interest" description="Disordered" evidence="2">
    <location>
        <begin position="192"/>
        <end position="217"/>
    </location>
</feature>
<dbReference type="Gene3D" id="1.10.375.10">
    <property type="entry name" value="Human Immunodeficiency Virus Type 1 Capsid Protein"/>
    <property type="match status" value="1"/>
</dbReference>
<evidence type="ECO:0000259" key="3">
    <source>
        <dbReference type="PROSITE" id="PS50158"/>
    </source>
</evidence>
<dbReference type="InterPro" id="IPR050462">
    <property type="entry name" value="Retroviral_Gag-Pol_poly"/>
</dbReference>
<accession>A0A3M0L3H5</accession>
<dbReference type="PROSITE" id="PS50158">
    <property type="entry name" value="ZF_CCHC"/>
    <property type="match status" value="1"/>
</dbReference>
<dbReference type="EMBL" id="QRBI01000094">
    <property type="protein sequence ID" value="RMC19803.1"/>
    <property type="molecule type" value="Genomic_DNA"/>
</dbReference>
<dbReference type="InterPro" id="IPR001878">
    <property type="entry name" value="Znf_CCHC"/>
</dbReference>
<dbReference type="GO" id="GO:0003676">
    <property type="term" value="F:nucleic acid binding"/>
    <property type="evidence" value="ECO:0007669"/>
    <property type="project" value="InterPro"/>
</dbReference>
<keyword evidence="1" id="KW-0479">Metal-binding</keyword>
<dbReference type="Proteomes" id="UP000269221">
    <property type="component" value="Unassembled WGS sequence"/>
</dbReference>
<evidence type="ECO:0000313" key="4">
    <source>
        <dbReference type="EMBL" id="RMC19803.1"/>
    </source>
</evidence>
<dbReference type="GO" id="GO:0019068">
    <property type="term" value="P:virion assembly"/>
    <property type="evidence" value="ECO:0007669"/>
    <property type="project" value="InterPro"/>
</dbReference>
<keyword evidence="5" id="KW-1185">Reference proteome</keyword>
<protein>
    <recommendedName>
        <fullName evidence="3">CCHC-type domain-containing protein</fullName>
    </recommendedName>
</protein>
<feature type="region of interest" description="Disordered" evidence="2">
    <location>
        <begin position="344"/>
        <end position="383"/>
    </location>
</feature>
<feature type="compositionally biased region" description="Basic and acidic residues" evidence="2">
    <location>
        <begin position="344"/>
        <end position="353"/>
    </location>
</feature>
<dbReference type="InterPro" id="IPR003036">
    <property type="entry name" value="Gag_P30"/>
</dbReference>
<dbReference type="SMART" id="SM00343">
    <property type="entry name" value="ZnF_C2HC"/>
    <property type="match status" value="1"/>
</dbReference>
<gene>
    <name evidence="4" type="ORF">DUI87_03368</name>
</gene>
<feature type="region of interest" description="Disordered" evidence="2">
    <location>
        <begin position="15"/>
        <end position="46"/>
    </location>
</feature>
<dbReference type="PANTHER" id="PTHR33166">
    <property type="entry name" value="GAG_P30 DOMAIN-CONTAINING PROTEIN"/>
    <property type="match status" value="1"/>
</dbReference>
<feature type="domain" description="CCHC-type" evidence="3">
    <location>
        <begin position="383"/>
        <end position="398"/>
    </location>
</feature>
<dbReference type="SUPFAM" id="SSF57756">
    <property type="entry name" value="Retrovirus zinc finger-like domains"/>
    <property type="match status" value="1"/>
</dbReference>
<keyword evidence="1" id="KW-0863">Zinc-finger</keyword>
<reference evidence="4 5" key="1">
    <citation type="submission" date="2018-07" db="EMBL/GenBank/DDBJ databases">
        <title>A high quality draft genome assembly of the barn swallow (H. rustica rustica).</title>
        <authorList>
            <person name="Formenti G."/>
            <person name="Chiara M."/>
            <person name="Poveda L."/>
            <person name="Francoijs K.-J."/>
            <person name="Bonisoli-Alquati A."/>
            <person name="Canova L."/>
            <person name="Gianfranceschi L."/>
            <person name="Horner D.S."/>
            <person name="Saino N."/>
        </authorList>
    </citation>
    <scope>NUCLEOTIDE SEQUENCE [LARGE SCALE GENOMIC DNA]</scope>
    <source>
        <strain evidence="4">Chelidonia</strain>
        <tissue evidence="4">Blood</tissue>
    </source>
</reference>
<dbReference type="InterPro" id="IPR008919">
    <property type="entry name" value="Retrov_capsid_N"/>
</dbReference>
<dbReference type="InterPro" id="IPR036875">
    <property type="entry name" value="Znf_CCHC_sf"/>
</dbReference>